<feature type="transmembrane region" description="Helical" evidence="2">
    <location>
        <begin position="6"/>
        <end position="24"/>
    </location>
</feature>
<evidence type="ECO:0000256" key="1">
    <source>
        <dbReference type="ARBA" id="ARBA00005801"/>
    </source>
</evidence>
<sequence length="193" mass="20766">MLGYLTYDLSTVFLLLVLMTAALTDLRRNRIPNWLTYSSLLVGLTLQTLFLGLDGLITALTGAAVGLAIFLPFYLTGGMGAGDVKLMVAVGSLTTVKIAALSAAFGLCLGGVYALMLITSRGEWASFVQRYAVAIHSKHISSPNTDSIAGRRFPFGVAIAGGCVLALGWYSELDFYHLSSELSYRWQLWGEGQ</sequence>
<dbReference type="Pfam" id="PF01478">
    <property type="entry name" value="Peptidase_A24"/>
    <property type="match status" value="1"/>
</dbReference>
<gene>
    <name evidence="4" type="ORF">IOQ59_12845</name>
</gene>
<comment type="caution">
    <text evidence="4">The sequence shown here is derived from an EMBL/GenBank/DDBJ whole genome shotgun (WGS) entry which is preliminary data.</text>
</comment>
<evidence type="ECO:0000313" key="4">
    <source>
        <dbReference type="EMBL" id="MBE9398143.1"/>
    </source>
</evidence>
<evidence type="ECO:0000256" key="2">
    <source>
        <dbReference type="SAM" id="Phobius"/>
    </source>
</evidence>
<dbReference type="AlphaFoldDB" id="A0A8J7FKZ3"/>
<keyword evidence="2" id="KW-0472">Membrane</keyword>
<proteinExistence type="inferred from homology"/>
<dbReference type="RefSeq" id="WP_193953775.1">
    <property type="nucleotide sequence ID" value="NZ_JADEYS010000012.1"/>
</dbReference>
<organism evidence="4 5">
    <name type="scientific">Pontibacterium sinense</name>
    <dbReference type="NCBI Taxonomy" id="2781979"/>
    <lineage>
        <taxon>Bacteria</taxon>
        <taxon>Pseudomonadati</taxon>
        <taxon>Pseudomonadota</taxon>
        <taxon>Gammaproteobacteria</taxon>
        <taxon>Oceanospirillales</taxon>
        <taxon>Oceanospirillaceae</taxon>
        <taxon>Pontibacterium</taxon>
    </lineage>
</organism>
<feature type="transmembrane region" description="Helical" evidence="2">
    <location>
        <begin position="56"/>
        <end position="77"/>
    </location>
</feature>
<comment type="similarity">
    <text evidence="1">Belongs to the peptidase A24 family.</text>
</comment>
<keyword evidence="5" id="KW-1185">Reference proteome</keyword>
<dbReference type="PANTHER" id="PTHR30487:SF0">
    <property type="entry name" value="PREPILIN LEADER PEPTIDASE_N-METHYLTRANSFERASE-RELATED"/>
    <property type="match status" value="1"/>
</dbReference>
<feature type="transmembrane region" description="Helical" evidence="2">
    <location>
        <begin position="153"/>
        <end position="170"/>
    </location>
</feature>
<dbReference type="GO" id="GO:0004190">
    <property type="term" value="F:aspartic-type endopeptidase activity"/>
    <property type="evidence" value="ECO:0007669"/>
    <property type="project" value="InterPro"/>
</dbReference>
<dbReference type="Proteomes" id="UP000640333">
    <property type="component" value="Unassembled WGS sequence"/>
</dbReference>
<dbReference type="EMBL" id="JADEYS010000012">
    <property type="protein sequence ID" value="MBE9398143.1"/>
    <property type="molecule type" value="Genomic_DNA"/>
</dbReference>
<dbReference type="InterPro" id="IPR050882">
    <property type="entry name" value="Prepilin_peptidase/N-MTase"/>
</dbReference>
<evidence type="ECO:0000313" key="5">
    <source>
        <dbReference type="Proteomes" id="UP000640333"/>
    </source>
</evidence>
<reference evidence="4" key="1">
    <citation type="submission" date="2020-10" db="EMBL/GenBank/DDBJ databases">
        <title>Bacterium isolated from coastal waters sediment.</title>
        <authorList>
            <person name="Chen R.-J."/>
            <person name="Lu D.-C."/>
            <person name="Zhu K.-L."/>
            <person name="Du Z.-J."/>
        </authorList>
    </citation>
    <scope>NUCLEOTIDE SEQUENCE</scope>
    <source>
        <strain evidence="4">N1Y112</strain>
    </source>
</reference>
<protein>
    <submittedName>
        <fullName evidence="4">Prepilin peptidase</fullName>
    </submittedName>
</protein>
<dbReference type="GO" id="GO:0006465">
    <property type="term" value="P:signal peptide processing"/>
    <property type="evidence" value="ECO:0007669"/>
    <property type="project" value="TreeGrafter"/>
</dbReference>
<name>A0A8J7FKZ3_9GAMM</name>
<feature type="transmembrane region" description="Helical" evidence="2">
    <location>
        <begin position="31"/>
        <end position="50"/>
    </location>
</feature>
<keyword evidence="2" id="KW-0812">Transmembrane</keyword>
<accession>A0A8J7FKZ3</accession>
<dbReference type="Gene3D" id="1.20.120.1220">
    <property type="match status" value="1"/>
</dbReference>
<feature type="domain" description="Prepilin type IV endopeptidase peptidase" evidence="3">
    <location>
        <begin position="13"/>
        <end position="115"/>
    </location>
</feature>
<dbReference type="InterPro" id="IPR000045">
    <property type="entry name" value="Prepilin_IV_endopep_pep"/>
</dbReference>
<evidence type="ECO:0000259" key="3">
    <source>
        <dbReference type="Pfam" id="PF01478"/>
    </source>
</evidence>
<feature type="transmembrane region" description="Helical" evidence="2">
    <location>
        <begin position="98"/>
        <end position="118"/>
    </location>
</feature>
<dbReference type="PANTHER" id="PTHR30487">
    <property type="entry name" value="TYPE 4 PREPILIN-LIKE PROTEINS LEADER PEPTIDE-PROCESSING ENZYME"/>
    <property type="match status" value="1"/>
</dbReference>
<dbReference type="GO" id="GO:0005886">
    <property type="term" value="C:plasma membrane"/>
    <property type="evidence" value="ECO:0007669"/>
    <property type="project" value="TreeGrafter"/>
</dbReference>
<keyword evidence="2" id="KW-1133">Transmembrane helix</keyword>